<reference evidence="1 2" key="1">
    <citation type="submission" date="2014-01" db="EMBL/GenBank/DDBJ databases">
        <title>Comparative genomics of Fusobacterium necrophorum wild isolates.</title>
        <authorList>
            <person name="Kittichotirat W."/>
            <person name="Bumgarner R.E."/>
            <person name="Lawrence P."/>
        </authorList>
    </citation>
    <scope>NUCLEOTIDE SEQUENCE [LARGE SCALE GENOMIC DNA]</scope>
    <source>
        <strain evidence="1 2">BL</strain>
    </source>
</reference>
<comment type="caution">
    <text evidence="1">The sequence shown here is derived from an EMBL/GenBank/DDBJ whole genome shotgun (WGS) entry which is preliminary data.</text>
</comment>
<dbReference type="EMBL" id="JAAC01000062">
    <property type="protein sequence ID" value="KDE63794.1"/>
    <property type="molecule type" value="Genomic_DNA"/>
</dbReference>
<dbReference type="RefSeq" id="WP_035914567.1">
    <property type="nucleotide sequence ID" value="NZ_JAAC01000062.1"/>
</dbReference>
<evidence type="ECO:0000313" key="1">
    <source>
        <dbReference type="EMBL" id="KDE63794.1"/>
    </source>
</evidence>
<proteinExistence type="predicted"/>
<sequence length="257" mass="29455">MKLDEFKIHYKKFHLLWREEEVARLSRFSEIMKKSPVESAKYLLVSGDCIGFTDSYRAVIISATNVVQKTQSPLGYYSPDLLSLLKKAQEVALLEDYTLAIRVKEEVHVFAPVLNQVPDIARLDKLIPADAERISFFTDIFKEMPLTDVLSWEAICTTFKPLGLHVMCPRFYFTPEGISVKADLGKSRLEMMFPIPLEMECEKVLNPNFIDLWLKATAKEKVVATLLYTSKESSAVCFEMPNLKYIIMPISWRKGGK</sequence>
<protein>
    <submittedName>
        <fullName evidence="1">Uncharacterized protein</fullName>
    </submittedName>
</protein>
<organism evidence="1 2">
    <name type="scientific">Fusobacterium necrophorum BL</name>
    <dbReference type="NCBI Taxonomy" id="1441732"/>
    <lineage>
        <taxon>Bacteria</taxon>
        <taxon>Fusobacteriati</taxon>
        <taxon>Fusobacteriota</taxon>
        <taxon>Fusobacteriia</taxon>
        <taxon>Fusobacteriales</taxon>
        <taxon>Fusobacteriaceae</taxon>
        <taxon>Fusobacterium</taxon>
    </lineage>
</organism>
<gene>
    <name evidence="1" type="ORF">FUSO3_04500</name>
</gene>
<accession>A0AB73BX20</accession>
<dbReference type="AlphaFoldDB" id="A0AB73BX20"/>
<dbReference type="Proteomes" id="UP000027473">
    <property type="component" value="Unassembled WGS sequence"/>
</dbReference>
<evidence type="ECO:0000313" key="2">
    <source>
        <dbReference type="Proteomes" id="UP000027473"/>
    </source>
</evidence>
<name>A0AB73BX20_9FUSO</name>